<dbReference type="EMBL" id="CP021422">
    <property type="protein sequence ID" value="ASB41516.1"/>
    <property type="molecule type" value="Genomic_DNA"/>
</dbReference>
<evidence type="ECO:0000313" key="4">
    <source>
        <dbReference type="EMBL" id="ASB41516.1"/>
    </source>
</evidence>
<dbReference type="PROSITE" id="PS50977">
    <property type="entry name" value="HTH_TETR_2"/>
    <property type="match status" value="1"/>
</dbReference>
<feature type="domain" description="HTH tetR-type" evidence="3">
    <location>
        <begin position="3"/>
        <end position="63"/>
    </location>
</feature>
<organism evidence="5 7">
    <name type="scientific">Acutalibacter muris</name>
    <dbReference type="NCBI Taxonomy" id="1796620"/>
    <lineage>
        <taxon>Bacteria</taxon>
        <taxon>Bacillati</taxon>
        <taxon>Bacillota</taxon>
        <taxon>Clostridia</taxon>
        <taxon>Eubacteriales</taxon>
        <taxon>Acutalibacteraceae</taxon>
        <taxon>Acutalibacter</taxon>
    </lineage>
</organism>
<dbReference type="InterPro" id="IPR039532">
    <property type="entry name" value="TetR_C_Firmicutes"/>
</dbReference>
<evidence type="ECO:0000313" key="6">
    <source>
        <dbReference type="Proteomes" id="UP000196710"/>
    </source>
</evidence>
<reference evidence="5 7" key="3">
    <citation type="submission" date="2020-11" db="EMBL/GenBank/DDBJ databases">
        <title>Closed and high quality bacterial genomes of the OMM12 community.</title>
        <authorList>
            <person name="Marbouty M."/>
            <person name="Lamy-Besnier Q."/>
            <person name="Debarbieux L."/>
            <person name="Koszul R."/>
        </authorList>
    </citation>
    <scope>NUCLEOTIDE SEQUENCE [LARGE SCALE GENOMIC DNA]</scope>
    <source>
        <strain evidence="5 7">KB18</strain>
    </source>
</reference>
<dbReference type="GO" id="GO:0003677">
    <property type="term" value="F:DNA binding"/>
    <property type="evidence" value="ECO:0007669"/>
    <property type="project" value="UniProtKB-UniRule"/>
</dbReference>
<evidence type="ECO:0000313" key="7">
    <source>
        <dbReference type="Proteomes" id="UP000596035"/>
    </source>
</evidence>
<accession>A0A1Z2XSU5</accession>
<evidence type="ECO:0000259" key="3">
    <source>
        <dbReference type="PROSITE" id="PS50977"/>
    </source>
</evidence>
<dbReference type="SUPFAM" id="SSF46689">
    <property type="entry name" value="Homeodomain-like"/>
    <property type="match status" value="1"/>
</dbReference>
<dbReference type="Proteomes" id="UP000596035">
    <property type="component" value="Chromosome"/>
</dbReference>
<dbReference type="KEGG" id="amur:ADH66_13155"/>
<proteinExistence type="predicted"/>
<protein>
    <submittedName>
        <fullName evidence="4">TetR family transcriptional regulator</fullName>
    </submittedName>
    <submittedName>
        <fullName evidence="5">TetR/AcrR family transcriptional regulator C-terminal domain-containing protein</fullName>
    </submittedName>
</protein>
<dbReference type="Proteomes" id="UP000196710">
    <property type="component" value="Chromosome"/>
</dbReference>
<keyword evidence="6" id="KW-1185">Reference proteome</keyword>
<dbReference type="EMBL" id="CP065321">
    <property type="protein sequence ID" value="QQR30775.1"/>
    <property type="molecule type" value="Genomic_DNA"/>
</dbReference>
<dbReference type="InterPro" id="IPR001647">
    <property type="entry name" value="HTH_TetR"/>
</dbReference>
<name>A0A1Z2XSU5_9FIRM</name>
<evidence type="ECO:0000256" key="2">
    <source>
        <dbReference type="PROSITE-ProRule" id="PRU00335"/>
    </source>
</evidence>
<dbReference type="AlphaFoldDB" id="A0A1Z2XSU5"/>
<keyword evidence="1 2" id="KW-0238">DNA-binding</keyword>
<evidence type="ECO:0000313" key="5">
    <source>
        <dbReference type="EMBL" id="QQR30775.1"/>
    </source>
</evidence>
<dbReference type="RefSeq" id="WP_066539819.1">
    <property type="nucleotide sequence ID" value="NZ_CAJTCQ010000005.1"/>
</dbReference>
<dbReference type="InterPro" id="IPR009057">
    <property type="entry name" value="Homeodomain-like_sf"/>
</dbReference>
<dbReference type="Gene3D" id="1.10.357.10">
    <property type="entry name" value="Tetracycline Repressor, domain 2"/>
    <property type="match status" value="1"/>
</dbReference>
<dbReference type="Pfam" id="PF14278">
    <property type="entry name" value="TetR_C_8"/>
    <property type="match status" value="1"/>
</dbReference>
<gene>
    <name evidence="4" type="ORF">ADH66_13155</name>
    <name evidence="5" type="ORF">I5Q82_03490</name>
</gene>
<feature type="DNA-binding region" description="H-T-H motif" evidence="2">
    <location>
        <begin position="26"/>
        <end position="45"/>
    </location>
</feature>
<reference evidence="6" key="2">
    <citation type="submission" date="2017-05" db="EMBL/GenBank/DDBJ databases">
        <title>Improved OligoMM genomes.</title>
        <authorList>
            <person name="Garzetti D."/>
        </authorList>
    </citation>
    <scope>NUCLEOTIDE SEQUENCE [LARGE SCALE GENOMIC DNA]</scope>
    <source>
        <strain evidence="6">KB18</strain>
    </source>
</reference>
<dbReference type="PANTHER" id="PTHR43479:SF7">
    <property type="entry name" value="TETR-FAMILY TRANSCRIPTIONAL REGULATOR"/>
    <property type="match status" value="1"/>
</dbReference>
<dbReference type="PANTHER" id="PTHR43479">
    <property type="entry name" value="ACREF/ENVCD OPERON REPRESSOR-RELATED"/>
    <property type="match status" value="1"/>
</dbReference>
<evidence type="ECO:0000256" key="1">
    <source>
        <dbReference type="ARBA" id="ARBA00023125"/>
    </source>
</evidence>
<reference evidence="4" key="1">
    <citation type="journal article" date="2017" name="Genome Announc.">
        <title>High-Quality Whole-Genome Sequences of the Oligo-Mouse-Microbiota Bacterial Community.</title>
        <authorList>
            <person name="Garzetti D."/>
            <person name="Brugiroux S."/>
            <person name="Bunk B."/>
            <person name="Pukall R."/>
            <person name="McCoy K.D."/>
            <person name="Macpherson A.J."/>
            <person name="Stecher B."/>
        </authorList>
    </citation>
    <scope>NUCLEOTIDE SEQUENCE</scope>
    <source>
        <strain evidence="4">KB18</strain>
    </source>
</reference>
<dbReference type="InterPro" id="IPR050624">
    <property type="entry name" value="HTH-type_Tx_Regulator"/>
</dbReference>
<sequence length="187" mass="22212">MRHTTKEALAEAFEGLLEKRSIDKITVKDIVTECGVNRQTFYYHFRDIYDLMEWALVKVIETYAGPNFSVDKDWQEQIKQLFHLFYLHRTVLLHGYDATNRMQYERVVIKWVTQMMRGRIDTYPQAAQVPEEKKEFISMVYARGCAGFLLEWVEEGMPDERHVRLDDYFIMIDGSIGHVLDKFRQSS</sequence>
<dbReference type="Pfam" id="PF00440">
    <property type="entry name" value="TetR_N"/>
    <property type="match status" value="1"/>
</dbReference>